<feature type="transmembrane region" description="Helical" evidence="6">
    <location>
        <begin position="346"/>
        <end position="369"/>
    </location>
</feature>
<feature type="domain" description="Major facilitator superfamily (MFS) profile" evidence="7">
    <location>
        <begin position="16"/>
        <end position="398"/>
    </location>
</feature>
<dbReference type="InterPro" id="IPR020846">
    <property type="entry name" value="MFS_dom"/>
</dbReference>
<dbReference type="Pfam" id="PF07690">
    <property type="entry name" value="MFS_1"/>
    <property type="match status" value="1"/>
</dbReference>
<accession>A0A3D8PH66</accession>
<evidence type="ECO:0000259" key="7">
    <source>
        <dbReference type="PROSITE" id="PS50850"/>
    </source>
</evidence>
<dbReference type="AlphaFoldDB" id="A0A3D8PH66"/>
<evidence type="ECO:0000256" key="6">
    <source>
        <dbReference type="SAM" id="Phobius"/>
    </source>
</evidence>
<dbReference type="OrthoDB" id="9797740at2"/>
<protein>
    <submittedName>
        <fullName evidence="8">MFS transporter</fullName>
    </submittedName>
</protein>
<dbReference type="InterPro" id="IPR036259">
    <property type="entry name" value="MFS_trans_sf"/>
</dbReference>
<feature type="transmembrane region" description="Helical" evidence="6">
    <location>
        <begin position="15"/>
        <end position="35"/>
    </location>
</feature>
<feature type="transmembrane region" description="Helical" evidence="6">
    <location>
        <begin position="255"/>
        <end position="274"/>
    </location>
</feature>
<comment type="subcellular location">
    <subcellularLocation>
        <location evidence="1">Cell membrane</location>
        <topology evidence="1">Multi-pass membrane protein</topology>
    </subcellularLocation>
</comment>
<name>A0A3D8PH66_9BACI</name>
<feature type="transmembrane region" description="Helical" evidence="6">
    <location>
        <begin position="172"/>
        <end position="193"/>
    </location>
</feature>
<proteinExistence type="predicted"/>
<dbReference type="Proteomes" id="UP000256520">
    <property type="component" value="Unassembled WGS sequence"/>
</dbReference>
<evidence type="ECO:0000256" key="3">
    <source>
        <dbReference type="ARBA" id="ARBA00022692"/>
    </source>
</evidence>
<feature type="transmembrane region" description="Helical" evidence="6">
    <location>
        <begin position="286"/>
        <end position="304"/>
    </location>
</feature>
<dbReference type="PROSITE" id="PS50850">
    <property type="entry name" value="MFS"/>
    <property type="match status" value="1"/>
</dbReference>
<keyword evidence="5 6" id="KW-0472">Membrane</keyword>
<feature type="transmembrane region" description="Helical" evidence="6">
    <location>
        <begin position="55"/>
        <end position="74"/>
    </location>
</feature>
<evidence type="ECO:0000256" key="1">
    <source>
        <dbReference type="ARBA" id="ARBA00004651"/>
    </source>
</evidence>
<evidence type="ECO:0000256" key="5">
    <source>
        <dbReference type="ARBA" id="ARBA00023136"/>
    </source>
</evidence>
<reference evidence="9" key="1">
    <citation type="submission" date="2017-11" db="EMBL/GenBank/DDBJ databases">
        <authorList>
            <person name="Zhu W."/>
        </authorList>
    </citation>
    <scope>NUCLEOTIDE SEQUENCE [LARGE SCALE GENOMIC DNA]</scope>
    <source>
        <strain evidence="9">CAU 1051</strain>
    </source>
</reference>
<feature type="transmembrane region" description="Helical" evidence="6">
    <location>
        <begin position="375"/>
        <end position="396"/>
    </location>
</feature>
<gene>
    <name evidence="8" type="ORF">CWR45_16705</name>
</gene>
<dbReference type="InterPro" id="IPR052524">
    <property type="entry name" value="MFS_Cyanate_Porter"/>
</dbReference>
<comment type="caution">
    <text evidence="8">The sequence shown here is derived from an EMBL/GenBank/DDBJ whole genome shotgun (WGS) entry which is preliminary data.</text>
</comment>
<dbReference type="InterPro" id="IPR011701">
    <property type="entry name" value="MFS"/>
</dbReference>
<evidence type="ECO:0000313" key="9">
    <source>
        <dbReference type="Proteomes" id="UP000256520"/>
    </source>
</evidence>
<dbReference type="RefSeq" id="WP_115750989.1">
    <property type="nucleotide sequence ID" value="NZ_PIOD01000025.1"/>
</dbReference>
<dbReference type="CDD" id="cd17339">
    <property type="entry name" value="MFS_NIMT_CynX_like"/>
    <property type="match status" value="1"/>
</dbReference>
<evidence type="ECO:0000313" key="8">
    <source>
        <dbReference type="EMBL" id="RDW15426.1"/>
    </source>
</evidence>
<feature type="transmembrane region" description="Helical" evidence="6">
    <location>
        <begin position="220"/>
        <end position="243"/>
    </location>
</feature>
<dbReference type="SUPFAM" id="SSF103473">
    <property type="entry name" value="MFS general substrate transporter"/>
    <property type="match status" value="1"/>
</dbReference>
<evidence type="ECO:0000256" key="4">
    <source>
        <dbReference type="ARBA" id="ARBA00022989"/>
    </source>
</evidence>
<dbReference type="GO" id="GO:0022857">
    <property type="term" value="F:transmembrane transporter activity"/>
    <property type="evidence" value="ECO:0007669"/>
    <property type="project" value="InterPro"/>
</dbReference>
<feature type="transmembrane region" description="Helical" evidence="6">
    <location>
        <begin position="310"/>
        <end position="334"/>
    </location>
</feature>
<dbReference type="Gene3D" id="1.20.1250.20">
    <property type="entry name" value="MFS general substrate transporter like domains"/>
    <property type="match status" value="1"/>
</dbReference>
<keyword evidence="9" id="KW-1185">Reference proteome</keyword>
<sequence>MNLNLENTSQQENKLYLFLLITGIIVIAFNLRPAITSVGPLLGLIRDDVGLSNWSAGLVTSLPLIAFAIMSPIAPKLGNRLSFERTMLYGLIILLIGISIRSISNIFLLFAGTILVGVGIAVLNVLLPGLIKDKFPLKVGLMTSVYSTSMGIFAASASGLSVPLASGLNLGWQLALLTWIIPVIIGIIIWIFLSNKNEIHNQTNVKYIGTSGKGMWQSPLAWQIACFMGLQSFIFYVTISWLPEILYSRGVSLETAGWMLAFTQFIGLPINFLIPILAGKMVSQRGIAIAMPLFTFLGYSGLLLSDSYALMIIGIILIGFGLAGTFSLALAFLAIRAKNPVHAAELSGMAQSLGYLFAAVGPIFIGYLFDFTASWTAPLIAIIIISIFIMLFGLGAGRNKYVLD</sequence>
<feature type="transmembrane region" description="Helical" evidence="6">
    <location>
        <begin position="109"/>
        <end position="127"/>
    </location>
</feature>
<dbReference type="PANTHER" id="PTHR23523:SF2">
    <property type="entry name" value="2-NITROIMIDAZOLE TRANSPORTER"/>
    <property type="match status" value="1"/>
</dbReference>
<dbReference type="GO" id="GO:0005886">
    <property type="term" value="C:plasma membrane"/>
    <property type="evidence" value="ECO:0007669"/>
    <property type="project" value="UniProtKB-SubCell"/>
</dbReference>
<keyword evidence="2" id="KW-0813">Transport</keyword>
<organism evidence="8 9">
    <name type="scientific">Oceanobacillus chungangensis</name>
    <dbReference type="NCBI Taxonomy" id="1229152"/>
    <lineage>
        <taxon>Bacteria</taxon>
        <taxon>Bacillati</taxon>
        <taxon>Bacillota</taxon>
        <taxon>Bacilli</taxon>
        <taxon>Bacillales</taxon>
        <taxon>Bacillaceae</taxon>
        <taxon>Oceanobacillus</taxon>
    </lineage>
</organism>
<keyword evidence="3 6" id="KW-0812">Transmembrane</keyword>
<dbReference type="EMBL" id="PIOD01000025">
    <property type="protein sequence ID" value="RDW15426.1"/>
    <property type="molecule type" value="Genomic_DNA"/>
</dbReference>
<dbReference type="PANTHER" id="PTHR23523">
    <property type="match status" value="1"/>
</dbReference>
<feature type="transmembrane region" description="Helical" evidence="6">
    <location>
        <begin position="86"/>
        <end position="103"/>
    </location>
</feature>
<feature type="transmembrane region" description="Helical" evidence="6">
    <location>
        <begin position="139"/>
        <end position="160"/>
    </location>
</feature>
<keyword evidence="4 6" id="KW-1133">Transmembrane helix</keyword>
<evidence type="ECO:0000256" key="2">
    <source>
        <dbReference type="ARBA" id="ARBA00022448"/>
    </source>
</evidence>